<evidence type="ECO:0000313" key="2">
    <source>
        <dbReference type="EMBL" id="QSS66987.1"/>
    </source>
</evidence>
<organism evidence="2 3">
    <name type="scientific">Ajellomyces capsulatus</name>
    <name type="common">Darling's disease fungus</name>
    <name type="synonym">Histoplasma capsulatum</name>
    <dbReference type="NCBI Taxonomy" id="5037"/>
    <lineage>
        <taxon>Eukaryota</taxon>
        <taxon>Fungi</taxon>
        <taxon>Dikarya</taxon>
        <taxon>Ascomycota</taxon>
        <taxon>Pezizomycotina</taxon>
        <taxon>Eurotiomycetes</taxon>
        <taxon>Eurotiomycetidae</taxon>
        <taxon>Onygenales</taxon>
        <taxon>Ajellomycetaceae</taxon>
        <taxon>Histoplasma</taxon>
    </lineage>
</organism>
<dbReference type="AlphaFoldDB" id="A0A8A1MSF0"/>
<protein>
    <submittedName>
        <fullName evidence="2">Uncharacterized protein</fullName>
    </submittedName>
</protein>
<evidence type="ECO:0000256" key="1">
    <source>
        <dbReference type="SAM" id="MobiDB-lite"/>
    </source>
</evidence>
<dbReference type="OrthoDB" id="10595405at2759"/>
<accession>A0A8A1MSF0</accession>
<proteinExistence type="predicted"/>
<name>A0A8A1MSF0_AJECA</name>
<gene>
    <name evidence="2" type="ORF">I7I51_03199</name>
</gene>
<sequence>MAVGGTGPKRQNRKKQKSPPYKGQRRLGVKSAQRSNDGVYMRMDDLGRERKREVGVGARTRVRIRWARYCLPWRSTVHGSLHGEFAQLSSQSYLFLVALVSGIRLQALQILIQLQQRDAEALRRKG</sequence>
<dbReference type="Proteomes" id="UP000663671">
    <property type="component" value="Chromosome 6"/>
</dbReference>
<feature type="compositionally biased region" description="Basic residues" evidence="1">
    <location>
        <begin position="10"/>
        <end position="28"/>
    </location>
</feature>
<feature type="region of interest" description="Disordered" evidence="1">
    <location>
        <begin position="1"/>
        <end position="35"/>
    </location>
</feature>
<evidence type="ECO:0000313" key="3">
    <source>
        <dbReference type="Proteomes" id="UP000663671"/>
    </source>
</evidence>
<dbReference type="VEuPathDB" id="FungiDB:I7I51_03199"/>
<reference evidence="2" key="1">
    <citation type="submission" date="2021-01" db="EMBL/GenBank/DDBJ databases">
        <title>Chromosome-level genome assembly of a human fungal pathogen reveals clustering of transcriptionally co-regulated genes.</title>
        <authorList>
            <person name="Voorhies M."/>
            <person name="Cohen S."/>
            <person name="Shea T.P."/>
            <person name="Petrus S."/>
            <person name="Munoz J.F."/>
            <person name="Poplawski S."/>
            <person name="Goldman W.E."/>
            <person name="Michael T."/>
            <person name="Cuomo C.A."/>
            <person name="Sil A."/>
            <person name="Beyhan S."/>
        </authorList>
    </citation>
    <scope>NUCLEOTIDE SEQUENCE</scope>
    <source>
        <strain evidence="2">WU24</strain>
    </source>
</reference>
<dbReference type="EMBL" id="CP069116">
    <property type="protein sequence ID" value="QSS66987.1"/>
    <property type="molecule type" value="Genomic_DNA"/>
</dbReference>